<dbReference type="AlphaFoldDB" id="A0A812RPB1"/>
<feature type="compositionally biased region" description="Acidic residues" evidence="1">
    <location>
        <begin position="120"/>
        <end position="132"/>
    </location>
</feature>
<proteinExistence type="predicted"/>
<organism evidence="2 3">
    <name type="scientific">Symbiodinium natans</name>
    <dbReference type="NCBI Taxonomy" id="878477"/>
    <lineage>
        <taxon>Eukaryota</taxon>
        <taxon>Sar</taxon>
        <taxon>Alveolata</taxon>
        <taxon>Dinophyceae</taxon>
        <taxon>Suessiales</taxon>
        <taxon>Symbiodiniaceae</taxon>
        <taxon>Symbiodinium</taxon>
    </lineage>
</organism>
<dbReference type="Proteomes" id="UP000604046">
    <property type="component" value="Unassembled WGS sequence"/>
</dbReference>
<protein>
    <submittedName>
        <fullName evidence="2">Uncharacterized protein</fullName>
    </submittedName>
</protein>
<gene>
    <name evidence="2" type="ORF">SNAT2548_LOCUS24644</name>
</gene>
<evidence type="ECO:0000313" key="3">
    <source>
        <dbReference type="Proteomes" id="UP000604046"/>
    </source>
</evidence>
<feature type="compositionally biased region" description="Basic and acidic residues" evidence="1">
    <location>
        <begin position="133"/>
        <end position="143"/>
    </location>
</feature>
<evidence type="ECO:0000256" key="1">
    <source>
        <dbReference type="SAM" id="MobiDB-lite"/>
    </source>
</evidence>
<reference evidence="2" key="1">
    <citation type="submission" date="2021-02" db="EMBL/GenBank/DDBJ databases">
        <authorList>
            <person name="Dougan E. K."/>
            <person name="Rhodes N."/>
            <person name="Thang M."/>
            <person name="Chan C."/>
        </authorList>
    </citation>
    <scope>NUCLEOTIDE SEQUENCE</scope>
</reference>
<feature type="region of interest" description="Disordered" evidence="1">
    <location>
        <begin position="113"/>
        <end position="147"/>
    </location>
</feature>
<name>A0A812RPB1_9DINO</name>
<comment type="caution">
    <text evidence="2">The sequence shown here is derived from an EMBL/GenBank/DDBJ whole genome shotgun (WGS) entry which is preliminary data.</text>
</comment>
<sequence>MTGPGNRVTCLYVGAGSSARSQAALCERAVWGVCRVECFWSDPLTFKASREAFLAAEETALPTVLCNAATAIEVWLSEADLGLVMRFVNRPEVYEMPPGWPYAHQVLEDTPTEALPEAVSESEADSQDEVVSPEEHANGHDEGSAIVPQSLIGASPGEYVLFDLNRDNVADIPDVATG</sequence>
<evidence type="ECO:0000313" key="2">
    <source>
        <dbReference type="EMBL" id="CAE7450581.1"/>
    </source>
</evidence>
<keyword evidence="3" id="KW-1185">Reference proteome</keyword>
<dbReference type="EMBL" id="CAJNDS010002365">
    <property type="protein sequence ID" value="CAE7450581.1"/>
    <property type="molecule type" value="Genomic_DNA"/>
</dbReference>
<dbReference type="OrthoDB" id="424589at2759"/>
<accession>A0A812RPB1</accession>